<proteinExistence type="predicted"/>
<reference evidence="3 4" key="2">
    <citation type="journal article" date="2010" name="Stand. Genomic Sci.">
        <title>Complete genome sequence of Nakamurella multipartita type strain (Y-104).</title>
        <authorList>
            <person name="Tice H."/>
            <person name="Mayilraj S."/>
            <person name="Sims D."/>
            <person name="Lapidus A."/>
            <person name="Nolan M."/>
            <person name="Lucas S."/>
            <person name="Glavina Del Rio T."/>
            <person name="Copeland A."/>
            <person name="Cheng J.F."/>
            <person name="Meincke L."/>
            <person name="Bruce D."/>
            <person name="Goodwin L."/>
            <person name="Pitluck S."/>
            <person name="Ivanova N."/>
            <person name="Mavromatis K."/>
            <person name="Ovchinnikova G."/>
            <person name="Pati A."/>
            <person name="Chen A."/>
            <person name="Palaniappan K."/>
            <person name="Land M."/>
            <person name="Hauser L."/>
            <person name="Chang Y.J."/>
            <person name="Jeffries C.D."/>
            <person name="Detter J.C."/>
            <person name="Brettin T."/>
            <person name="Rohde M."/>
            <person name="Goker M."/>
            <person name="Bristow J."/>
            <person name="Eisen J.A."/>
            <person name="Markowitz V."/>
            <person name="Hugenholtz P."/>
            <person name="Kyrpides N.C."/>
            <person name="Klenk H.P."/>
            <person name="Chen F."/>
        </authorList>
    </citation>
    <scope>NUCLEOTIDE SEQUENCE [LARGE SCALE GENOMIC DNA]</scope>
    <source>
        <strain evidence="4">ATCC 700099 / DSM 44233 / CIP 104796 / JCM 9543 / NBRC 105858 / Y-104</strain>
    </source>
</reference>
<feature type="region of interest" description="Disordered" evidence="2">
    <location>
        <begin position="1"/>
        <end position="22"/>
    </location>
</feature>
<organism evidence="3 4">
    <name type="scientific">Nakamurella multipartita (strain ATCC 700099 / DSM 44233 / CIP 104796 / JCM 9543 / NBRC 105858 / Y-104)</name>
    <name type="common">Microsphaera multipartita</name>
    <dbReference type="NCBI Taxonomy" id="479431"/>
    <lineage>
        <taxon>Bacteria</taxon>
        <taxon>Bacillati</taxon>
        <taxon>Actinomycetota</taxon>
        <taxon>Actinomycetes</taxon>
        <taxon>Nakamurellales</taxon>
        <taxon>Nakamurellaceae</taxon>
        <taxon>Nakamurella</taxon>
    </lineage>
</organism>
<dbReference type="InParanoid" id="C8XIN0"/>
<dbReference type="STRING" id="479431.Namu_4206"/>
<feature type="coiled-coil region" evidence="1">
    <location>
        <begin position="29"/>
        <end position="56"/>
    </location>
</feature>
<dbReference type="AlphaFoldDB" id="C8XIN0"/>
<keyword evidence="1" id="KW-0175">Coiled coil</keyword>
<evidence type="ECO:0000256" key="2">
    <source>
        <dbReference type="SAM" id="MobiDB-lite"/>
    </source>
</evidence>
<evidence type="ECO:0000256" key="1">
    <source>
        <dbReference type="SAM" id="Coils"/>
    </source>
</evidence>
<dbReference type="Proteomes" id="UP000002218">
    <property type="component" value="Chromosome"/>
</dbReference>
<dbReference type="RefSeq" id="WP_015749320.1">
    <property type="nucleotide sequence ID" value="NC_013235.1"/>
</dbReference>
<evidence type="ECO:0000313" key="3">
    <source>
        <dbReference type="EMBL" id="ACV80495.1"/>
    </source>
</evidence>
<reference evidence="4" key="1">
    <citation type="submission" date="2009-09" db="EMBL/GenBank/DDBJ databases">
        <title>The complete genome of Nakamurella multipartita DSM 44233.</title>
        <authorList>
            <consortium name="US DOE Joint Genome Institute (JGI-PGF)"/>
            <person name="Lucas S."/>
            <person name="Copeland A."/>
            <person name="Lapidus A."/>
            <person name="Glavina del Rio T."/>
            <person name="Dalin E."/>
            <person name="Tice H."/>
            <person name="Bruce D."/>
            <person name="Goodwin L."/>
            <person name="Pitluck S."/>
            <person name="Kyrpides N."/>
            <person name="Mavromatis K."/>
            <person name="Ivanova N."/>
            <person name="Ovchinnikova G."/>
            <person name="Sims D."/>
            <person name="Meincke L."/>
            <person name="Brettin T."/>
            <person name="Detter J.C."/>
            <person name="Han C."/>
            <person name="Larimer F."/>
            <person name="Land M."/>
            <person name="Hauser L."/>
            <person name="Markowitz V."/>
            <person name="Cheng J.-F."/>
            <person name="Hugenholtz P."/>
            <person name="Woyke T."/>
            <person name="Wu D."/>
            <person name="Klenk H.-P."/>
            <person name="Eisen J.A."/>
        </authorList>
    </citation>
    <scope>NUCLEOTIDE SEQUENCE [LARGE SCALE GENOMIC DNA]</scope>
    <source>
        <strain evidence="4">ATCC 700099 / DSM 44233 / CIP 104796 / JCM 9543 / NBRC 105858 / Y-104</strain>
    </source>
</reference>
<evidence type="ECO:0000313" key="4">
    <source>
        <dbReference type="Proteomes" id="UP000002218"/>
    </source>
</evidence>
<gene>
    <name evidence="3" type="ordered locus">Namu_4206</name>
</gene>
<protein>
    <submittedName>
        <fullName evidence="3">Uncharacterized protein</fullName>
    </submittedName>
</protein>
<dbReference type="EMBL" id="CP001737">
    <property type="protein sequence ID" value="ACV80495.1"/>
    <property type="molecule type" value="Genomic_DNA"/>
</dbReference>
<dbReference type="HOGENOM" id="CLU_2356802_0_0_11"/>
<sequence>MSATKDDIDVEFATNETSNRLPGPERARIEELSRQLQDVRIQLAEALQLNLALQAEVDDLASLVESGELAKRELRALRATLTLRTRAATLRLLRRA</sequence>
<dbReference type="KEGG" id="nml:Namu_4206"/>
<name>C8XIN0_NAKMY</name>
<accession>C8XIN0</accession>
<keyword evidence="4" id="KW-1185">Reference proteome</keyword>